<proteinExistence type="predicted"/>
<dbReference type="Proteomes" id="UP000032360">
    <property type="component" value="Unassembled WGS sequence"/>
</dbReference>
<gene>
    <name evidence="1" type="ORF">AXFE_08520</name>
</gene>
<name>A0A0D8HJX0_9ACTN</name>
<protein>
    <submittedName>
        <fullName evidence="1">Uncharacterized protein</fullName>
    </submittedName>
</protein>
<accession>A0A0D8HJX0</accession>
<evidence type="ECO:0000313" key="2">
    <source>
        <dbReference type="Proteomes" id="UP000032360"/>
    </source>
</evidence>
<organism evidence="1 2">
    <name type="scientific">Acidithrix ferrooxidans</name>
    <dbReference type="NCBI Taxonomy" id="1280514"/>
    <lineage>
        <taxon>Bacteria</taxon>
        <taxon>Bacillati</taxon>
        <taxon>Actinomycetota</taxon>
        <taxon>Acidimicrobiia</taxon>
        <taxon>Acidimicrobiales</taxon>
        <taxon>Acidimicrobiaceae</taxon>
        <taxon>Acidithrix</taxon>
    </lineage>
</organism>
<dbReference type="EMBL" id="JXYS01000021">
    <property type="protein sequence ID" value="KJF18255.1"/>
    <property type="molecule type" value="Genomic_DNA"/>
</dbReference>
<comment type="caution">
    <text evidence="1">The sequence shown here is derived from an EMBL/GenBank/DDBJ whole genome shotgun (WGS) entry which is preliminary data.</text>
</comment>
<dbReference type="AlphaFoldDB" id="A0A0D8HJX0"/>
<keyword evidence="2" id="KW-1185">Reference proteome</keyword>
<sequence>MSGKQGLLQCSINGHLRCYTSSKHIPTINDHQERSIMTLGWVFLLCHKDHLVALKIDKVPVFSIRRSGLAFNGIGHFVSLR</sequence>
<reference evidence="1 2" key="1">
    <citation type="submission" date="2015-01" db="EMBL/GenBank/DDBJ databases">
        <title>Draft genome of the acidophilic iron oxidizer Acidithrix ferrooxidans strain Py-F3.</title>
        <authorList>
            <person name="Poehlein A."/>
            <person name="Eisen S."/>
            <person name="Schloemann M."/>
            <person name="Johnson B.D."/>
            <person name="Daniel R."/>
            <person name="Muehling M."/>
        </authorList>
    </citation>
    <scope>NUCLEOTIDE SEQUENCE [LARGE SCALE GENOMIC DNA]</scope>
    <source>
        <strain evidence="1 2">Py-F3</strain>
    </source>
</reference>
<evidence type="ECO:0000313" key="1">
    <source>
        <dbReference type="EMBL" id="KJF18255.1"/>
    </source>
</evidence>